<protein>
    <submittedName>
        <fullName evidence="2">Uncharacterized protein</fullName>
    </submittedName>
</protein>
<dbReference type="EMBL" id="BAABRN010000006">
    <property type="protein sequence ID" value="GAA5501093.1"/>
    <property type="molecule type" value="Genomic_DNA"/>
</dbReference>
<feature type="compositionally biased region" description="Basic and acidic residues" evidence="1">
    <location>
        <begin position="68"/>
        <end position="77"/>
    </location>
</feature>
<feature type="region of interest" description="Disordered" evidence="1">
    <location>
        <begin position="57"/>
        <end position="79"/>
    </location>
</feature>
<reference evidence="2 3" key="1">
    <citation type="submission" date="2024-02" db="EMBL/GenBank/DDBJ databases">
        <title>Deinococcus xinjiangensis NBRC 107630.</title>
        <authorList>
            <person name="Ichikawa N."/>
            <person name="Katano-Makiyama Y."/>
            <person name="Hidaka K."/>
        </authorList>
    </citation>
    <scope>NUCLEOTIDE SEQUENCE [LARGE SCALE GENOMIC DNA]</scope>
    <source>
        <strain evidence="2 3">NBRC 107630</strain>
    </source>
</reference>
<gene>
    <name evidence="2" type="ORF">Dxin01_00824</name>
</gene>
<proteinExistence type="predicted"/>
<feature type="compositionally biased region" description="Polar residues" evidence="1">
    <location>
        <begin position="57"/>
        <end position="67"/>
    </location>
</feature>
<evidence type="ECO:0000313" key="3">
    <source>
        <dbReference type="Proteomes" id="UP001458946"/>
    </source>
</evidence>
<sequence>MNLSPTAQTYLDQANALFPGRYTMSYQGQFFIGLDGFRNRNVAVEADDAAAARKTLTSARLSKNNGQRRYEEQDGRRPQTRFLKLPQHQWWALEALAAQRQVTLEQLLLSLLPAP</sequence>
<organism evidence="2 3">
    <name type="scientific">Deinococcus xinjiangensis</name>
    <dbReference type="NCBI Taxonomy" id="457454"/>
    <lineage>
        <taxon>Bacteria</taxon>
        <taxon>Thermotogati</taxon>
        <taxon>Deinococcota</taxon>
        <taxon>Deinococci</taxon>
        <taxon>Deinococcales</taxon>
        <taxon>Deinococcaceae</taxon>
        <taxon>Deinococcus</taxon>
    </lineage>
</organism>
<comment type="caution">
    <text evidence="2">The sequence shown here is derived from an EMBL/GenBank/DDBJ whole genome shotgun (WGS) entry which is preliminary data.</text>
</comment>
<dbReference type="RefSeq" id="WP_353541068.1">
    <property type="nucleotide sequence ID" value="NZ_BAABRN010000006.1"/>
</dbReference>
<accession>A0ABP9VAQ4</accession>
<name>A0ABP9VAQ4_9DEIO</name>
<keyword evidence="3" id="KW-1185">Reference proteome</keyword>
<evidence type="ECO:0000256" key="1">
    <source>
        <dbReference type="SAM" id="MobiDB-lite"/>
    </source>
</evidence>
<dbReference type="Proteomes" id="UP001458946">
    <property type="component" value="Unassembled WGS sequence"/>
</dbReference>
<evidence type="ECO:0000313" key="2">
    <source>
        <dbReference type="EMBL" id="GAA5501093.1"/>
    </source>
</evidence>